<dbReference type="OrthoDB" id="6133115at2759"/>
<feature type="transmembrane region" description="Helical" evidence="1">
    <location>
        <begin position="128"/>
        <end position="148"/>
    </location>
</feature>
<reference evidence="2" key="1">
    <citation type="journal article" date="2020" name="Stud. Mycol.">
        <title>101 Dothideomycetes genomes: a test case for predicting lifestyles and emergence of pathogens.</title>
        <authorList>
            <person name="Haridas S."/>
            <person name="Albert R."/>
            <person name="Binder M."/>
            <person name="Bloem J."/>
            <person name="Labutti K."/>
            <person name="Salamov A."/>
            <person name="Andreopoulos B."/>
            <person name="Baker S."/>
            <person name="Barry K."/>
            <person name="Bills G."/>
            <person name="Bluhm B."/>
            <person name="Cannon C."/>
            <person name="Castanera R."/>
            <person name="Culley D."/>
            <person name="Daum C."/>
            <person name="Ezra D."/>
            <person name="Gonzalez J."/>
            <person name="Henrissat B."/>
            <person name="Kuo A."/>
            <person name="Liang C."/>
            <person name="Lipzen A."/>
            <person name="Lutzoni F."/>
            <person name="Magnuson J."/>
            <person name="Mondo S."/>
            <person name="Nolan M."/>
            <person name="Ohm R."/>
            <person name="Pangilinan J."/>
            <person name="Park H.-J."/>
            <person name="Ramirez L."/>
            <person name="Alfaro M."/>
            <person name="Sun H."/>
            <person name="Tritt A."/>
            <person name="Yoshinaga Y."/>
            <person name="Zwiers L.-H."/>
            <person name="Turgeon B."/>
            <person name="Goodwin S."/>
            <person name="Spatafora J."/>
            <person name="Crous P."/>
            <person name="Grigoriev I."/>
        </authorList>
    </citation>
    <scope>NUCLEOTIDE SEQUENCE</scope>
    <source>
        <strain evidence="2">HMLAC05119</strain>
    </source>
</reference>
<dbReference type="InterPro" id="IPR036259">
    <property type="entry name" value="MFS_trans_sf"/>
</dbReference>
<keyword evidence="3" id="KW-1185">Reference proteome</keyword>
<feature type="transmembrane region" description="Helical" evidence="1">
    <location>
        <begin position="91"/>
        <end position="113"/>
    </location>
</feature>
<keyword evidence="1" id="KW-1133">Transmembrane helix</keyword>
<organism evidence="2 3">
    <name type="scientific">Ampelomyces quisqualis</name>
    <name type="common">Powdery mildew agent</name>
    <dbReference type="NCBI Taxonomy" id="50730"/>
    <lineage>
        <taxon>Eukaryota</taxon>
        <taxon>Fungi</taxon>
        <taxon>Dikarya</taxon>
        <taxon>Ascomycota</taxon>
        <taxon>Pezizomycotina</taxon>
        <taxon>Dothideomycetes</taxon>
        <taxon>Pleosporomycetidae</taxon>
        <taxon>Pleosporales</taxon>
        <taxon>Pleosporineae</taxon>
        <taxon>Phaeosphaeriaceae</taxon>
        <taxon>Ampelomyces</taxon>
    </lineage>
</organism>
<evidence type="ECO:0000313" key="3">
    <source>
        <dbReference type="Proteomes" id="UP000800096"/>
    </source>
</evidence>
<dbReference type="Proteomes" id="UP000800096">
    <property type="component" value="Unassembled WGS sequence"/>
</dbReference>
<gene>
    <name evidence="2" type="ORF">BDU57DRAFT_175196</name>
</gene>
<keyword evidence="1" id="KW-0812">Transmembrane</keyword>
<accession>A0A6A5QPX9</accession>
<keyword evidence="1" id="KW-0472">Membrane</keyword>
<dbReference type="EMBL" id="ML979134">
    <property type="protein sequence ID" value="KAF1917725.1"/>
    <property type="molecule type" value="Genomic_DNA"/>
</dbReference>
<sequence>MASSFVTTSRAVDMVFRYSSFRSRLTWFAAEVQIEEASEALAIPHDSRENLQNPTVQLWHNKIVNTIHFERERESSSWVVPVHPSNRKRTLIVATIPLIFRLPGTKIGAFYFGDMLSSAGINNANTRLQINVILTSRTLVLALARFSFAPKIGRKLIRRTTE</sequence>
<proteinExistence type="predicted"/>
<dbReference type="AlphaFoldDB" id="A0A6A5QPX9"/>
<protein>
    <submittedName>
        <fullName evidence="2">Uncharacterized protein</fullName>
    </submittedName>
</protein>
<name>A0A6A5QPX9_AMPQU</name>
<evidence type="ECO:0000313" key="2">
    <source>
        <dbReference type="EMBL" id="KAF1917725.1"/>
    </source>
</evidence>
<evidence type="ECO:0000256" key="1">
    <source>
        <dbReference type="SAM" id="Phobius"/>
    </source>
</evidence>
<dbReference type="Gene3D" id="1.20.1250.20">
    <property type="entry name" value="MFS general substrate transporter like domains"/>
    <property type="match status" value="1"/>
</dbReference>